<dbReference type="RefSeq" id="WP_161338893.1">
    <property type="nucleotide sequence ID" value="NZ_JBHSDG010000005.1"/>
</dbReference>
<dbReference type="Pfam" id="PF00482">
    <property type="entry name" value="T2SSF"/>
    <property type="match status" value="1"/>
</dbReference>
<evidence type="ECO:0000256" key="1">
    <source>
        <dbReference type="ARBA" id="ARBA00004651"/>
    </source>
</evidence>
<evidence type="ECO:0000259" key="7">
    <source>
        <dbReference type="Pfam" id="PF00482"/>
    </source>
</evidence>
<proteinExistence type="predicted"/>
<feature type="transmembrane region" description="Helical" evidence="6">
    <location>
        <begin position="12"/>
        <end position="32"/>
    </location>
</feature>
<keyword evidence="4 6" id="KW-1133">Transmembrane helix</keyword>
<dbReference type="Proteomes" id="UP000445696">
    <property type="component" value="Unassembled WGS sequence"/>
</dbReference>
<feature type="domain" description="Type II secretion system protein GspF" evidence="7">
    <location>
        <begin position="154"/>
        <end position="273"/>
    </location>
</feature>
<keyword evidence="9" id="KW-1185">Reference proteome</keyword>
<evidence type="ECO:0000256" key="3">
    <source>
        <dbReference type="ARBA" id="ARBA00022692"/>
    </source>
</evidence>
<gene>
    <name evidence="8" type="ORF">GQF03_08930</name>
</gene>
<feature type="transmembrane region" description="Helical" evidence="6">
    <location>
        <begin position="261"/>
        <end position="281"/>
    </location>
</feature>
<dbReference type="EMBL" id="WTVA01000003">
    <property type="protein sequence ID" value="MZR22455.1"/>
    <property type="molecule type" value="Genomic_DNA"/>
</dbReference>
<organism evidence="8 9">
    <name type="scientific">Sneathiella chungangensis</name>
    <dbReference type="NCBI Taxonomy" id="1418234"/>
    <lineage>
        <taxon>Bacteria</taxon>
        <taxon>Pseudomonadati</taxon>
        <taxon>Pseudomonadota</taxon>
        <taxon>Alphaproteobacteria</taxon>
        <taxon>Sneathiellales</taxon>
        <taxon>Sneathiellaceae</taxon>
        <taxon>Sneathiella</taxon>
    </lineage>
</organism>
<feature type="transmembrane region" description="Helical" evidence="6">
    <location>
        <begin position="293"/>
        <end position="312"/>
    </location>
</feature>
<feature type="transmembrane region" description="Helical" evidence="6">
    <location>
        <begin position="87"/>
        <end position="105"/>
    </location>
</feature>
<evidence type="ECO:0000256" key="5">
    <source>
        <dbReference type="ARBA" id="ARBA00023136"/>
    </source>
</evidence>
<name>A0A845MFL5_9PROT</name>
<reference evidence="8 9" key="1">
    <citation type="journal article" date="2014" name="Int. J. Syst. Evol. Microbiol.">
        <title>Sneathiella chungangensis sp. nov., isolated from a marine sand, and emended description of the genus Sneathiella.</title>
        <authorList>
            <person name="Siamphan C."/>
            <person name="Kim H."/>
            <person name="Lee J.S."/>
            <person name="Kim W."/>
        </authorList>
    </citation>
    <scope>NUCLEOTIDE SEQUENCE [LARGE SCALE GENOMIC DNA]</scope>
    <source>
        <strain evidence="8 9">KCTC 32476</strain>
    </source>
</reference>
<keyword evidence="2" id="KW-1003">Cell membrane</keyword>
<evidence type="ECO:0000256" key="2">
    <source>
        <dbReference type="ARBA" id="ARBA00022475"/>
    </source>
</evidence>
<keyword evidence="3 6" id="KW-0812">Transmembrane</keyword>
<dbReference type="PANTHER" id="PTHR35007">
    <property type="entry name" value="INTEGRAL MEMBRANE PROTEIN-RELATED"/>
    <property type="match status" value="1"/>
</dbReference>
<comment type="subcellular location">
    <subcellularLocation>
        <location evidence="1">Cell membrane</location>
        <topology evidence="1">Multi-pass membrane protein</topology>
    </subcellularLocation>
</comment>
<evidence type="ECO:0000313" key="8">
    <source>
        <dbReference type="EMBL" id="MZR22455.1"/>
    </source>
</evidence>
<dbReference type="PANTHER" id="PTHR35007:SF1">
    <property type="entry name" value="PILUS ASSEMBLY PROTEIN"/>
    <property type="match status" value="1"/>
</dbReference>
<dbReference type="GO" id="GO:0005886">
    <property type="term" value="C:plasma membrane"/>
    <property type="evidence" value="ECO:0007669"/>
    <property type="project" value="UniProtKB-SubCell"/>
</dbReference>
<dbReference type="InterPro" id="IPR018076">
    <property type="entry name" value="T2SS_GspF_dom"/>
</dbReference>
<feature type="transmembrane region" description="Helical" evidence="6">
    <location>
        <begin position="111"/>
        <end position="129"/>
    </location>
</feature>
<accession>A0A845MFL5</accession>
<dbReference type="AlphaFoldDB" id="A0A845MFL5"/>
<comment type="caution">
    <text evidence="8">The sequence shown here is derived from an EMBL/GenBank/DDBJ whole genome shotgun (WGS) entry which is preliminary data.</text>
</comment>
<evidence type="ECO:0000256" key="6">
    <source>
        <dbReference type="SAM" id="Phobius"/>
    </source>
</evidence>
<protein>
    <recommendedName>
        <fullName evidence="7">Type II secretion system protein GspF domain-containing protein</fullName>
    </recommendedName>
</protein>
<evidence type="ECO:0000256" key="4">
    <source>
        <dbReference type="ARBA" id="ARBA00022989"/>
    </source>
</evidence>
<sequence length="316" mass="34733">MTGLSAITGIDPVALSLFIFIANGLALLFLLYRKAGERDRRLRTRLAGLLAQGEESAGGALPAVITTPLYLEREEGKDRRKGMRRKAVLLILILLIALGGAIPAFQTAPTLTSSFLLALAGLAGGVFLVQRYRKKRRQQRFTEQLPEAIDIIIRGARVGMSLQENFQVIGAEMPDPVGGLFRILSEKLSIGIDLETALDAAVKEIGVKELQFMATTLILQRRTGGQYAEVLENLARVLRDRRAQYLKARALTSEARTSARIVTGVTGVILLILAATNRAQFDFLFDDPLGQNLLIYSAASILIGFFIMSRLLRRLR</sequence>
<dbReference type="OrthoDB" id="9803381at2"/>
<evidence type="ECO:0000313" key="9">
    <source>
        <dbReference type="Proteomes" id="UP000445696"/>
    </source>
</evidence>
<keyword evidence="5 6" id="KW-0472">Membrane</keyword>